<evidence type="ECO:0000313" key="4">
    <source>
        <dbReference type="RefSeq" id="XP_018851451.2"/>
    </source>
</evidence>
<dbReference type="PRINTS" id="PR00380">
    <property type="entry name" value="KINESINHEAVY"/>
</dbReference>
<dbReference type="AlphaFoldDB" id="A0A2I4H5M7"/>
<keyword evidence="2" id="KW-0067">ATP-binding</keyword>
<dbReference type="Proteomes" id="UP000235220">
    <property type="component" value="Chromosome 4"/>
</dbReference>
<dbReference type="InterPro" id="IPR027640">
    <property type="entry name" value="Kinesin-like_fam"/>
</dbReference>
<dbReference type="SUPFAM" id="SSF52540">
    <property type="entry name" value="P-loop containing nucleoside triphosphate hydrolases"/>
    <property type="match status" value="1"/>
</dbReference>
<dbReference type="Pfam" id="PF00225">
    <property type="entry name" value="Kinesin"/>
    <property type="match status" value="1"/>
</dbReference>
<dbReference type="RefSeq" id="XP_018851451.2">
    <property type="nucleotide sequence ID" value="XM_018995906.2"/>
</dbReference>
<keyword evidence="1 2" id="KW-0505">Motor protein</keyword>
<dbReference type="CDD" id="cd01372">
    <property type="entry name" value="KISc_KIF4"/>
    <property type="match status" value="1"/>
</dbReference>
<proteinExistence type="inferred from homology"/>
<keyword evidence="2" id="KW-0547">Nucleotide-binding</keyword>
<gene>
    <name evidence="4" type="primary">LOC109013712</name>
</gene>
<dbReference type="GO" id="GO:0007052">
    <property type="term" value="P:mitotic spindle organization"/>
    <property type="evidence" value="ECO:0000318"/>
    <property type="project" value="GO_Central"/>
</dbReference>
<keyword evidence="3" id="KW-1185">Reference proteome</keyword>
<reference evidence="4" key="1">
    <citation type="submission" date="2025-08" db="UniProtKB">
        <authorList>
            <consortium name="RefSeq"/>
        </authorList>
    </citation>
    <scope>IDENTIFICATION</scope>
    <source>
        <tissue evidence="4">Leaves</tissue>
    </source>
</reference>
<dbReference type="SMART" id="SM00129">
    <property type="entry name" value="KISc"/>
    <property type="match status" value="1"/>
</dbReference>
<organism evidence="3 4">
    <name type="scientific">Juglans regia</name>
    <name type="common">English walnut</name>
    <dbReference type="NCBI Taxonomy" id="51240"/>
    <lineage>
        <taxon>Eukaryota</taxon>
        <taxon>Viridiplantae</taxon>
        <taxon>Streptophyta</taxon>
        <taxon>Embryophyta</taxon>
        <taxon>Tracheophyta</taxon>
        <taxon>Spermatophyta</taxon>
        <taxon>Magnoliopsida</taxon>
        <taxon>eudicotyledons</taxon>
        <taxon>Gunneridae</taxon>
        <taxon>Pentapetalae</taxon>
        <taxon>rosids</taxon>
        <taxon>fabids</taxon>
        <taxon>Fagales</taxon>
        <taxon>Juglandaceae</taxon>
        <taxon>Juglans</taxon>
    </lineage>
</organism>
<dbReference type="InterPro" id="IPR027417">
    <property type="entry name" value="P-loop_NTPase"/>
</dbReference>
<protein>
    <submittedName>
        <fullName evidence="4">Kinesin-like protein KIN-4C isoform X1</fullName>
    </submittedName>
</protein>
<dbReference type="GeneID" id="109013712"/>
<accession>A0A2I4H5M7</accession>
<dbReference type="GO" id="GO:0008017">
    <property type="term" value="F:microtubule binding"/>
    <property type="evidence" value="ECO:0007669"/>
    <property type="project" value="InterPro"/>
</dbReference>
<evidence type="ECO:0000256" key="1">
    <source>
        <dbReference type="ARBA" id="ARBA00023175"/>
    </source>
</evidence>
<dbReference type="OrthoDB" id="3176171at2759"/>
<feature type="binding site" evidence="2">
    <location>
        <begin position="93"/>
        <end position="100"/>
    </location>
    <ligand>
        <name>ATP</name>
        <dbReference type="ChEBI" id="CHEBI:30616"/>
    </ligand>
</feature>
<sequence>MEISEVKNADSSQCMRVAVNIRPLITSELLLGCTDCISVVPSEPRVQIGSHSFTYDYVYGGMGLPCSALYDDCVAPLVDALFHGYNATVLAYGQTGSGKTYTMGTNYTGEESNGGIIPKAMESIFRRVEAMKDSTKFFIKVSFIEIFEDKVFDLLDPNSSVFSKAEGASFAKPTMHARVPIRIRETMNEGITLVSVTEVEVMTKEEMATQLSRGSHSRATNLTNMNSQSSQSHAIFTITMEQNKISHCLAGAINDDLGDDILRAKLHLVDLAGFVRAKRTGADGRRFKEGIHINKDLQALGNVISALGDKKKRKEGGHVPYRDSKLTHLLQNLNLQDSLGRSSKTVMIACVSPADINVEETINTLKYADRAHNSQNKAVINREPMAAQEQRMRSSNISSTSDDGAQKLNILEAQVAQLLKQIHRTDKAAKRFLESRKASSSCETSSAENGNGPGIQTLMQAIEHWLEVTVRVYKVCAEYERQLEEEKDSDIRDLKEKTVKLSSYGRQLEMQKPNPQQLVKS</sequence>
<comment type="similarity">
    <text evidence="2">Belongs to the TRAFAC class myosin-kinesin ATPase superfamily. Kinesin family.</text>
</comment>
<dbReference type="InterPro" id="IPR036961">
    <property type="entry name" value="Kinesin_motor_dom_sf"/>
</dbReference>
<dbReference type="PANTHER" id="PTHR47969">
    <property type="entry name" value="CHROMOSOME-ASSOCIATED KINESIN KIF4A-RELATED"/>
    <property type="match status" value="1"/>
</dbReference>
<dbReference type="Gramene" id="Jr04_05290_p1">
    <property type="protein sequence ID" value="cds.Jr04_05290_p1"/>
    <property type="gene ID" value="Jr04_05290"/>
</dbReference>
<dbReference type="InterPro" id="IPR001752">
    <property type="entry name" value="Kinesin_motor_dom"/>
</dbReference>
<dbReference type="GO" id="GO:0005875">
    <property type="term" value="C:microtubule associated complex"/>
    <property type="evidence" value="ECO:0000318"/>
    <property type="project" value="GO_Central"/>
</dbReference>
<dbReference type="PROSITE" id="PS50067">
    <property type="entry name" value="KINESIN_MOTOR_2"/>
    <property type="match status" value="1"/>
</dbReference>
<dbReference type="GO" id="GO:0007018">
    <property type="term" value="P:microtubule-based movement"/>
    <property type="evidence" value="ECO:0007669"/>
    <property type="project" value="InterPro"/>
</dbReference>
<name>A0A2I4H5M7_JUGRE</name>
<dbReference type="GO" id="GO:0051231">
    <property type="term" value="P:spindle elongation"/>
    <property type="evidence" value="ECO:0000318"/>
    <property type="project" value="GO_Central"/>
</dbReference>
<evidence type="ECO:0000313" key="3">
    <source>
        <dbReference type="Proteomes" id="UP000235220"/>
    </source>
</evidence>
<dbReference type="PANTHER" id="PTHR47969:SF6">
    <property type="entry name" value="KINESIN-LIKE PROTEIN KIN-4C"/>
    <property type="match status" value="1"/>
</dbReference>
<dbReference type="GO" id="GO:0003777">
    <property type="term" value="F:microtubule motor activity"/>
    <property type="evidence" value="ECO:0000318"/>
    <property type="project" value="GO_Central"/>
</dbReference>
<dbReference type="Gene3D" id="3.40.850.10">
    <property type="entry name" value="Kinesin motor domain"/>
    <property type="match status" value="1"/>
</dbReference>
<evidence type="ECO:0000256" key="2">
    <source>
        <dbReference type="PROSITE-ProRule" id="PRU00283"/>
    </source>
</evidence>
<dbReference type="GO" id="GO:0005524">
    <property type="term" value="F:ATP binding"/>
    <property type="evidence" value="ECO:0007669"/>
    <property type="project" value="UniProtKB-UniRule"/>
</dbReference>
<dbReference type="KEGG" id="jre:109013712"/>